<gene>
    <name evidence="2" type="ORF">CP975_30225</name>
</gene>
<reference evidence="2 3" key="1">
    <citation type="submission" date="2017-09" db="EMBL/GenBank/DDBJ databases">
        <authorList>
            <person name="Lee N."/>
            <person name="Cho B.-K."/>
        </authorList>
    </citation>
    <scope>NUCLEOTIDE SEQUENCE [LARGE SCALE GENOMIC DNA]</scope>
    <source>
        <strain evidence="2 3">ATCC 12461</strain>
    </source>
</reference>
<protein>
    <submittedName>
        <fullName evidence="2">Uncharacterized protein</fullName>
    </submittedName>
</protein>
<proteinExistence type="predicted"/>
<dbReference type="AlphaFoldDB" id="A0A5J6HP41"/>
<dbReference type="Proteomes" id="UP000326553">
    <property type="component" value="Chromosome"/>
</dbReference>
<evidence type="ECO:0000313" key="2">
    <source>
        <dbReference type="EMBL" id="QEV21248.1"/>
    </source>
</evidence>
<evidence type="ECO:0000313" key="3">
    <source>
        <dbReference type="Proteomes" id="UP000326553"/>
    </source>
</evidence>
<keyword evidence="3" id="KW-1185">Reference proteome</keyword>
<name>A0A5J6HP41_STRAD</name>
<feature type="compositionally biased region" description="Basic and acidic residues" evidence="1">
    <location>
        <begin position="36"/>
        <end position="55"/>
    </location>
</feature>
<sequence>MTAGRVAAARARGHHLAVMPGDRVRGAADWLLEAAPPRRDARVGRVRLGDARLGDPRPSPVRSSPLPADTKTARTPRTSAPTGPAAPKTARTPVPDRDPQGRHAQAAPHSKETPS</sequence>
<accession>A0A5J6HP41</accession>
<evidence type="ECO:0000256" key="1">
    <source>
        <dbReference type="SAM" id="MobiDB-lite"/>
    </source>
</evidence>
<organism evidence="2 3">
    <name type="scientific">Streptomyces alboniger</name>
    <dbReference type="NCBI Taxonomy" id="132473"/>
    <lineage>
        <taxon>Bacteria</taxon>
        <taxon>Bacillati</taxon>
        <taxon>Actinomycetota</taxon>
        <taxon>Actinomycetes</taxon>
        <taxon>Kitasatosporales</taxon>
        <taxon>Streptomycetaceae</taxon>
        <taxon>Streptomyces</taxon>
        <taxon>Streptomyces aurantiacus group</taxon>
    </lineage>
</organism>
<dbReference type="KEGG" id="salw:CP975_30225"/>
<feature type="region of interest" description="Disordered" evidence="1">
    <location>
        <begin position="32"/>
        <end position="115"/>
    </location>
</feature>
<dbReference type="RefSeq" id="WP_055528625.1">
    <property type="nucleotide sequence ID" value="NZ_CP023695.1"/>
</dbReference>
<dbReference type="EMBL" id="CP023695">
    <property type="protein sequence ID" value="QEV21248.1"/>
    <property type="molecule type" value="Genomic_DNA"/>
</dbReference>